<feature type="chain" id="PRO_5041386857" description="Autoinducer 2-binding protein LsrB" evidence="8">
    <location>
        <begin position="21"/>
        <end position="351"/>
    </location>
</feature>
<evidence type="ECO:0000313" key="10">
    <source>
        <dbReference type="EMBL" id="BDG60419.1"/>
    </source>
</evidence>
<evidence type="ECO:0000256" key="4">
    <source>
        <dbReference type="ARBA" id="ARBA00022729"/>
    </source>
</evidence>
<dbReference type="GO" id="GO:0030288">
    <property type="term" value="C:outer membrane-bounded periplasmic space"/>
    <property type="evidence" value="ECO:0007669"/>
    <property type="project" value="TreeGrafter"/>
</dbReference>
<dbReference type="SUPFAM" id="SSF53822">
    <property type="entry name" value="Periplasmic binding protein-like I"/>
    <property type="match status" value="1"/>
</dbReference>
<dbReference type="Gene3D" id="3.40.50.2300">
    <property type="match status" value="2"/>
</dbReference>
<gene>
    <name evidence="10" type="ORF">caldi_15090</name>
</gene>
<dbReference type="PANTHER" id="PTHR30036:SF8">
    <property type="entry name" value="ABC-TYPE SUGAR TRANSPORT SYSTEM PERIPLASMIC COMPONENT-LIKE PROTEIN"/>
    <property type="match status" value="1"/>
</dbReference>
<dbReference type="Pfam" id="PF13407">
    <property type="entry name" value="Peripla_BP_4"/>
    <property type="match status" value="1"/>
</dbReference>
<proteinExistence type="predicted"/>
<comment type="subcellular location">
    <subcellularLocation>
        <location evidence="1">Cell envelope</location>
    </subcellularLocation>
</comment>
<dbReference type="KEGG" id="cmic:caldi_15090"/>
<dbReference type="PROSITE" id="PS51257">
    <property type="entry name" value="PROKAR_LIPOPROTEIN"/>
    <property type="match status" value="1"/>
</dbReference>
<dbReference type="CDD" id="cd20003">
    <property type="entry name" value="PBP1_LsrB_Quorum_Sensing"/>
    <property type="match status" value="1"/>
</dbReference>
<accession>A0AA35CJG0</accession>
<keyword evidence="5" id="KW-0574">Periplasm</keyword>
<evidence type="ECO:0000256" key="5">
    <source>
        <dbReference type="ARBA" id="ARBA00022764"/>
    </source>
</evidence>
<feature type="region of interest" description="Disordered" evidence="7">
    <location>
        <begin position="29"/>
        <end position="50"/>
    </location>
</feature>
<dbReference type="AlphaFoldDB" id="A0AA35CJG0"/>
<feature type="signal peptide" evidence="8">
    <location>
        <begin position="1"/>
        <end position="20"/>
    </location>
</feature>
<evidence type="ECO:0000256" key="7">
    <source>
        <dbReference type="SAM" id="MobiDB-lite"/>
    </source>
</evidence>
<dbReference type="RefSeq" id="WP_264844444.1">
    <property type="nucleotide sequence ID" value="NZ_AP025628.1"/>
</dbReference>
<sequence>MTRKLLIRAAALTLVLGLLAGCGSSPQSSGQAPAAQAAPQSGQQAQGSGEKKQITVAMIPKVAGIDYFNAVEKGAQEAAQELGIKLIYNGPAQADVTKQIELIDNFITQKVDVIAVSPNDPQAIAPVLEKAKQQGIRVLTFDADAAKQAREFFVNQATQEAIGRTLVDVMVQQVGDSGETAIVTGSLTAANQNAWMEWMRKHVQEKYPNLKIVDVKPSEEDQQLAFQVTQDLLKAYPNLKGIFAITSVALPGAAEAIKQAGMAGKIGITGLATPNAMRPYVEGGVVPSFVLWSPVDLGYLTVYAADLLVKGELKEGKIKAGRLGEKDVKGDEVLLGPPTIFTKENIGNYNF</sequence>
<dbReference type="Proteomes" id="UP001163687">
    <property type="component" value="Chromosome"/>
</dbReference>
<comment type="subunit">
    <text evidence="2">The complex is composed of two ATP-binding proteins (LsrA), two transmembrane proteins (LsrC and LsrD) and a solute-binding protein (LsrB).</text>
</comment>
<dbReference type="InterPro" id="IPR028082">
    <property type="entry name" value="Peripla_BP_I"/>
</dbReference>
<evidence type="ECO:0000256" key="2">
    <source>
        <dbReference type="ARBA" id="ARBA00011262"/>
    </source>
</evidence>
<comment type="function">
    <text evidence="6">Part of the ABC transporter complex LsrABCD involved in autoinducer 2 (AI-2) import. Binds AI-2 and delivers it to the LsrC and LsrD permeases.</text>
</comment>
<feature type="compositionally biased region" description="Low complexity" evidence="7">
    <location>
        <begin position="29"/>
        <end position="48"/>
    </location>
</feature>
<keyword evidence="4 8" id="KW-0732">Signal</keyword>
<name>A0AA35CJG0_9FIRM</name>
<dbReference type="InterPro" id="IPR030159">
    <property type="entry name" value="LsrB"/>
</dbReference>
<evidence type="ECO:0000259" key="9">
    <source>
        <dbReference type="Pfam" id="PF13407"/>
    </source>
</evidence>
<dbReference type="GO" id="GO:0043190">
    <property type="term" value="C:ATP-binding cassette (ABC) transporter complex"/>
    <property type="evidence" value="ECO:0007669"/>
    <property type="project" value="InterPro"/>
</dbReference>
<evidence type="ECO:0000313" key="11">
    <source>
        <dbReference type="Proteomes" id="UP001163687"/>
    </source>
</evidence>
<evidence type="ECO:0000256" key="6">
    <source>
        <dbReference type="ARBA" id="ARBA00025060"/>
    </source>
</evidence>
<reference evidence="10" key="1">
    <citation type="submission" date="2022-03" db="EMBL/GenBank/DDBJ databases">
        <title>Complete genome sequence of Caldinitratiruptor microaerophilus.</title>
        <authorList>
            <person name="Mukaiyama R."/>
            <person name="Nishiyama T."/>
            <person name="Ueda K."/>
        </authorList>
    </citation>
    <scope>NUCLEOTIDE SEQUENCE</scope>
    <source>
        <strain evidence="10">JCM 16183</strain>
    </source>
</reference>
<evidence type="ECO:0000256" key="8">
    <source>
        <dbReference type="SAM" id="SignalP"/>
    </source>
</evidence>
<evidence type="ECO:0000256" key="1">
    <source>
        <dbReference type="ARBA" id="ARBA00004196"/>
    </source>
</evidence>
<dbReference type="PANTHER" id="PTHR30036">
    <property type="entry name" value="D-XYLOSE-BINDING PERIPLASMIC PROTEIN"/>
    <property type="match status" value="1"/>
</dbReference>
<keyword evidence="11" id="KW-1185">Reference proteome</keyword>
<dbReference type="InterPro" id="IPR025997">
    <property type="entry name" value="SBP_2_dom"/>
</dbReference>
<dbReference type="GO" id="GO:0030246">
    <property type="term" value="F:carbohydrate binding"/>
    <property type="evidence" value="ECO:0007669"/>
    <property type="project" value="TreeGrafter"/>
</dbReference>
<organism evidence="10 11">
    <name type="scientific">Caldinitratiruptor microaerophilus</name>
    <dbReference type="NCBI Taxonomy" id="671077"/>
    <lineage>
        <taxon>Bacteria</taxon>
        <taxon>Bacillati</taxon>
        <taxon>Bacillota</taxon>
        <taxon>Clostridia</taxon>
        <taxon>Eubacteriales</taxon>
        <taxon>Symbiobacteriaceae</taxon>
        <taxon>Caldinitratiruptor</taxon>
    </lineage>
</organism>
<protein>
    <recommendedName>
        <fullName evidence="3">Autoinducer 2-binding protein LsrB</fullName>
    </recommendedName>
</protein>
<feature type="domain" description="Periplasmic binding protein" evidence="9">
    <location>
        <begin position="56"/>
        <end position="312"/>
    </location>
</feature>
<dbReference type="EMBL" id="AP025628">
    <property type="protein sequence ID" value="BDG60419.1"/>
    <property type="molecule type" value="Genomic_DNA"/>
</dbReference>
<evidence type="ECO:0000256" key="3">
    <source>
        <dbReference type="ARBA" id="ARBA00014452"/>
    </source>
</evidence>
<dbReference type="InterPro" id="IPR050555">
    <property type="entry name" value="Bact_Solute-Bind_Prot2"/>
</dbReference>